<protein>
    <recommendedName>
        <fullName evidence="1">Non-structural protein NS-S</fullName>
    </recommendedName>
</protein>
<reference evidence="2" key="1">
    <citation type="journal article" date="2001" name="J. Gen. Virol.">
        <title>Phylogeny of the Simbu serogroup of the genus Bunyavirus.</title>
        <authorList>
            <person name="Saeed M.F."/>
            <person name="Li L."/>
            <person name="Wang H."/>
            <person name="Weaver S.C."/>
            <person name="Barrett A.D."/>
        </authorList>
    </citation>
    <scope>NUCLEOTIDE SEQUENCE</scope>
    <source>
        <strain evidence="2">Aus Ch 16129</strain>
    </source>
</reference>
<dbReference type="GO" id="GO:0016032">
    <property type="term" value="P:viral process"/>
    <property type="evidence" value="ECO:0007669"/>
    <property type="project" value="InterPro"/>
</dbReference>
<dbReference type="Pfam" id="PF01104">
    <property type="entry name" value="Bunya_NS-S"/>
    <property type="match status" value="1"/>
</dbReference>
<accession>Q8QZ46</accession>
<proteinExistence type="predicted"/>
<dbReference type="InterPro" id="IPR000797">
    <property type="entry name" value="Bunya_NSs"/>
</dbReference>
<name>Q8QZ46_9VIRU</name>
<dbReference type="PIRSF" id="PIRSF003954">
    <property type="entry name" value="NS-S_OrthobunV"/>
    <property type="match status" value="1"/>
</dbReference>
<gene>
    <name evidence="2" type="primary">NSs</name>
</gene>
<sequence>MYHNGLRLRLIRRRHMWHLKIVSERISLLMSLEFSSSTRRRPRIVLLRRREQLLILRLEGSSFQWLTTIIQNTNGIRCQMTALPCTGSLGTWLDG</sequence>
<dbReference type="EMBL" id="AF362400">
    <property type="protein sequence ID" value="AAL78248.1"/>
    <property type="molecule type" value="Genomic_RNA"/>
</dbReference>
<evidence type="ECO:0000256" key="1">
    <source>
        <dbReference type="ARBA" id="ARBA00014100"/>
    </source>
</evidence>
<evidence type="ECO:0000313" key="2">
    <source>
        <dbReference type="EMBL" id="AAL78248.1"/>
    </source>
</evidence>
<organism evidence="2">
    <name type="scientific">Facey's Paddock virus</name>
    <dbReference type="NCBI Taxonomy" id="159143"/>
    <lineage>
        <taxon>Viruses</taxon>
        <taxon>Riboviria</taxon>
        <taxon>Orthornavirae</taxon>
        <taxon>Negarnaviricota</taxon>
        <taxon>Polyploviricotina</taxon>
        <taxon>Bunyaviricetes</taxon>
        <taxon>Elliovirales</taxon>
        <taxon>Peribunyaviridae</taxon>
        <taxon>Orthobunyavirus</taxon>
        <taxon>Orthobunyavirus faceyense</taxon>
    </lineage>
</organism>